<feature type="signal peptide" evidence="1">
    <location>
        <begin position="1"/>
        <end position="22"/>
    </location>
</feature>
<dbReference type="RefSeq" id="WP_238214958.1">
    <property type="nucleotide sequence ID" value="NZ_BPUS01000014.1"/>
</dbReference>
<reference evidence="2" key="1">
    <citation type="submission" date="2022-09" db="EMBL/GenBank/DDBJ databases">
        <title>Isolation and characterization of 3-chlorobenzoate degrading bacteria from soils in Shizuoka.</title>
        <authorList>
            <person name="Ifat A."/>
            <person name="Ogawa N."/>
            <person name="Kimbara K."/>
            <person name="Moriuchi R."/>
            <person name="Dohra H."/>
            <person name="Shintani M."/>
        </authorList>
    </citation>
    <scope>NUCLEOTIDE SEQUENCE</scope>
    <source>
        <strain evidence="2">19CS4-2</strain>
    </source>
</reference>
<gene>
    <name evidence="2" type="ORF">CBA19CS42_26615</name>
</gene>
<evidence type="ECO:0000313" key="2">
    <source>
        <dbReference type="EMBL" id="GJH28161.1"/>
    </source>
</evidence>
<keyword evidence="1" id="KW-0732">Signal</keyword>
<dbReference type="AlphaFoldDB" id="A0AA37IE10"/>
<dbReference type="Proteomes" id="UP001055111">
    <property type="component" value="Unassembled WGS sequence"/>
</dbReference>
<evidence type="ECO:0000313" key="3">
    <source>
        <dbReference type="Proteomes" id="UP001055111"/>
    </source>
</evidence>
<organism evidence="2 3">
    <name type="scientific">Caballeronia novacaledonica</name>
    <dbReference type="NCBI Taxonomy" id="1544861"/>
    <lineage>
        <taxon>Bacteria</taxon>
        <taxon>Pseudomonadati</taxon>
        <taxon>Pseudomonadota</taxon>
        <taxon>Betaproteobacteria</taxon>
        <taxon>Burkholderiales</taxon>
        <taxon>Burkholderiaceae</taxon>
        <taxon>Caballeronia</taxon>
    </lineage>
</organism>
<sequence length="256" mass="27658">MKHTLATLWGISALLVAIGTDAAPIATAPNDGVELSIATTNGRIIMSRASCSTVADTLADLAKTDRERQVAKWMKGQVGYSFAVMVDNERTPTRGCYHRVADGFSATPALTRTSIFISEKNLTGASAAAVTPVTPATTPAPLNPPQMPEFEPSANMADLLRAHLESAPPGMRENFLFEGRPATLWQLSCKQIAQFQATLARTDKDRAYVTWQAAQPGQLLTVLRIDGTTSESCYVPTSRGIRIFSKGQQPFDSTWQ</sequence>
<evidence type="ECO:0000256" key="1">
    <source>
        <dbReference type="SAM" id="SignalP"/>
    </source>
</evidence>
<dbReference type="EMBL" id="BPUS01000014">
    <property type="protein sequence ID" value="GJH28161.1"/>
    <property type="molecule type" value="Genomic_DNA"/>
</dbReference>
<proteinExistence type="predicted"/>
<comment type="caution">
    <text evidence="2">The sequence shown here is derived from an EMBL/GenBank/DDBJ whole genome shotgun (WGS) entry which is preliminary data.</text>
</comment>
<protein>
    <submittedName>
        <fullName evidence="2">Uncharacterized protein</fullName>
    </submittedName>
</protein>
<name>A0AA37IE10_9BURK</name>
<feature type="chain" id="PRO_5041292542" evidence="1">
    <location>
        <begin position="23"/>
        <end position="256"/>
    </location>
</feature>
<accession>A0AA37IE10</accession>